<name>A0A6J7IKV3_9ZZZZ</name>
<reference evidence="1" key="1">
    <citation type="submission" date="2020-05" db="EMBL/GenBank/DDBJ databases">
        <authorList>
            <person name="Chiriac C."/>
            <person name="Salcher M."/>
            <person name="Ghai R."/>
            <person name="Kavagutti S V."/>
        </authorList>
    </citation>
    <scope>NUCLEOTIDE SEQUENCE</scope>
</reference>
<sequence>MLWQRLAALACVPNTLSIGWVRPDDKDIGQVITAERGITTAEGLMAGRIRPLRWPTARCR</sequence>
<protein>
    <submittedName>
        <fullName evidence="1">Unannotated protein</fullName>
    </submittedName>
</protein>
<dbReference type="EMBL" id="CAFBNE010000004">
    <property type="protein sequence ID" value="CAB4930697.1"/>
    <property type="molecule type" value="Genomic_DNA"/>
</dbReference>
<gene>
    <name evidence="1" type="ORF">UFOPK3772_00234</name>
</gene>
<dbReference type="AlphaFoldDB" id="A0A6J7IKV3"/>
<evidence type="ECO:0000313" key="1">
    <source>
        <dbReference type="EMBL" id="CAB4930697.1"/>
    </source>
</evidence>
<organism evidence="1">
    <name type="scientific">freshwater metagenome</name>
    <dbReference type="NCBI Taxonomy" id="449393"/>
    <lineage>
        <taxon>unclassified sequences</taxon>
        <taxon>metagenomes</taxon>
        <taxon>ecological metagenomes</taxon>
    </lineage>
</organism>
<proteinExistence type="predicted"/>
<accession>A0A6J7IKV3</accession>